<dbReference type="PANTHER" id="PTHR31576:SF2">
    <property type="entry name" value="TATA BOX-BINDING PROTEIN-ASSOCIATED FACTOR RNA POLYMERASE I SUBUNIT B"/>
    <property type="match status" value="1"/>
</dbReference>
<feature type="compositionally biased region" description="Basic and acidic residues" evidence="10">
    <location>
        <begin position="507"/>
        <end position="524"/>
    </location>
</feature>
<evidence type="ECO:0000313" key="13">
    <source>
        <dbReference type="EMBL" id="KAH0538054.1"/>
    </source>
</evidence>
<evidence type="ECO:0000256" key="1">
    <source>
        <dbReference type="ARBA" id="ARBA00004604"/>
    </source>
</evidence>
<keyword evidence="8" id="KW-0804">Transcription</keyword>
<feature type="domain" description="Rrn7/TAF1B N-terminal cyclin" evidence="11">
    <location>
        <begin position="56"/>
        <end position="183"/>
    </location>
</feature>
<proteinExistence type="inferred from homology"/>
<gene>
    <name evidence="13" type="ORF">FGG08_005316</name>
</gene>
<keyword evidence="5" id="KW-0862">Zinc</keyword>
<evidence type="ECO:0000256" key="9">
    <source>
        <dbReference type="ARBA" id="ARBA00023242"/>
    </source>
</evidence>
<name>A0A9P8I0I1_9PEZI</name>
<comment type="subcellular location">
    <subcellularLocation>
        <location evidence="1">Nucleus</location>
        <location evidence="1">Nucleolus</location>
    </subcellularLocation>
</comment>
<dbReference type="EMBL" id="JAGHQL010000124">
    <property type="protein sequence ID" value="KAH0538054.1"/>
    <property type="molecule type" value="Genomic_DNA"/>
</dbReference>
<dbReference type="InterPro" id="IPR048540">
    <property type="entry name" value="Rrn7_cyclin_N"/>
</dbReference>
<keyword evidence="9" id="KW-0539">Nucleus</keyword>
<sequence>MDYVKGDICGGHIQVLEDEDAFGTQGRKTRRHVEEREKVTRVLHGKKGLELFLQCYQLILWKQVHWLIKEKGFPSELEIVTRDLWALRLQNLKTKAGDTSESDTQPTFFTSTSEESGSATSYDRRRRPKHRWLGKDIPKLLDTLGLCYLGMLLLRLPCSLGDIHKWAEDESIIYIRAIRFIPKEMRSRLPAQGFGALDTRSVLKPDQLQRAVRELVLYYHREFGILFPAINSPLLSFKYIRDLALPLDIYLATKELANILGYSFAYQLSGVRHRITELPELRLMSLIVVALKLVQSFDGRERSPKTDNEAASLVVDWGVWRKSIEEPIFAPGCLPKGGEINMAECDVFNLSKSQLDQYMDWYEKMWVDDAEPKMPEHLLRLFPPGRAEVGPTNEGRGSENNEGPSHFSTDEQIIGVLRKVQGSLKHQKAFSSENTDPQGHKAQEDIINRPGSQYKTYRREDDLPLPARALYEAAAKAIGISVKTLIAAIVQAEWGLQMWAEADRKMAHERANRAETEGGDHDGSEATNST</sequence>
<dbReference type="GO" id="GO:0001164">
    <property type="term" value="F:RNA polymerase I core promoter sequence-specific DNA binding"/>
    <property type="evidence" value="ECO:0007669"/>
    <property type="project" value="InterPro"/>
</dbReference>
<feature type="region of interest" description="Disordered" evidence="10">
    <location>
        <begin position="96"/>
        <end position="123"/>
    </location>
</feature>
<evidence type="ECO:0000259" key="12">
    <source>
        <dbReference type="Pfam" id="PF20645"/>
    </source>
</evidence>
<dbReference type="Pfam" id="PF20644">
    <property type="entry name" value="Rrn7_cyclin_N"/>
    <property type="match status" value="1"/>
</dbReference>
<dbReference type="GO" id="GO:0008270">
    <property type="term" value="F:zinc ion binding"/>
    <property type="evidence" value="ECO:0007669"/>
    <property type="project" value="UniProtKB-KW"/>
</dbReference>
<evidence type="ECO:0000256" key="4">
    <source>
        <dbReference type="ARBA" id="ARBA00022771"/>
    </source>
</evidence>
<evidence type="ECO:0000256" key="3">
    <source>
        <dbReference type="ARBA" id="ARBA00022723"/>
    </source>
</evidence>
<keyword evidence="6" id="KW-0805">Transcription regulation</keyword>
<evidence type="ECO:0000256" key="2">
    <source>
        <dbReference type="ARBA" id="ARBA00006899"/>
    </source>
</evidence>
<keyword evidence="4" id="KW-0863">Zinc-finger</keyword>
<accession>A0A9P8I0I1</accession>
<reference evidence="13" key="1">
    <citation type="submission" date="2021-03" db="EMBL/GenBank/DDBJ databases">
        <title>Comparative genomics and phylogenomic investigation of the class Geoglossomycetes provide insights into ecological specialization and systematics.</title>
        <authorList>
            <person name="Melie T."/>
            <person name="Pirro S."/>
            <person name="Miller A.N."/>
            <person name="Quandt A."/>
        </authorList>
    </citation>
    <scope>NUCLEOTIDE SEQUENCE</scope>
    <source>
        <strain evidence="13">GBOQ0MN5Z8</strain>
    </source>
</reference>
<feature type="compositionally biased region" description="Polar residues" evidence="10">
    <location>
        <begin position="398"/>
        <end position="407"/>
    </location>
</feature>
<dbReference type="AlphaFoldDB" id="A0A9P8I0I1"/>
<feature type="compositionally biased region" description="Basic and acidic residues" evidence="10">
    <location>
        <begin position="438"/>
        <end position="447"/>
    </location>
</feature>
<dbReference type="InterPro" id="IPR048538">
    <property type="entry name" value="Rrn7_cyclin_C"/>
</dbReference>
<dbReference type="OrthoDB" id="428577at2759"/>
<feature type="region of interest" description="Disordered" evidence="10">
    <location>
        <begin position="428"/>
        <end position="450"/>
    </location>
</feature>
<protein>
    <submittedName>
        <fullName evidence="13">Uncharacterized protein</fullName>
    </submittedName>
</protein>
<dbReference type="GO" id="GO:0042790">
    <property type="term" value="P:nucleolar large rRNA transcription by RNA polymerase I"/>
    <property type="evidence" value="ECO:0007669"/>
    <property type="project" value="TreeGrafter"/>
</dbReference>
<dbReference type="InterPro" id="IPR033599">
    <property type="entry name" value="TAF1B/Rrn7"/>
</dbReference>
<dbReference type="Proteomes" id="UP000698800">
    <property type="component" value="Unassembled WGS sequence"/>
</dbReference>
<comment type="similarity">
    <text evidence="2">Belongs to the RRN7/TAF1B family.</text>
</comment>
<keyword evidence="3" id="KW-0479">Metal-binding</keyword>
<evidence type="ECO:0000256" key="8">
    <source>
        <dbReference type="ARBA" id="ARBA00023163"/>
    </source>
</evidence>
<feature type="compositionally biased region" description="Low complexity" evidence="10">
    <location>
        <begin position="104"/>
        <end position="121"/>
    </location>
</feature>
<feature type="region of interest" description="Disordered" evidence="10">
    <location>
        <begin position="507"/>
        <end position="530"/>
    </location>
</feature>
<keyword evidence="7" id="KW-0238">DNA-binding</keyword>
<evidence type="ECO:0000259" key="11">
    <source>
        <dbReference type="Pfam" id="PF20644"/>
    </source>
</evidence>
<evidence type="ECO:0000256" key="6">
    <source>
        <dbReference type="ARBA" id="ARBA00023015"/>
    </source>
</evidence>
<keyword evidence="14" id="KW-1185">Reference proteome</keyword>
<feature type="domain" description="Rrn7/TAF1B C-terminal cyclin" evidence="12">
    <location>
        <begin position="202"/>
        <end position="366"/>
    </location>
</feature>
<evidence type="ECO:0000256" key="10">
    <source>
        <dbReference type="SAM" id="MobiDB-lite"/>
    </source>
</evidence>
<dbReference type="Pfam" id="PF20645">
    <property type="entry name" value="Rrn7_cyclin_C"/>
    <property type="match status" value="1"/>
</dbReference>
<evidence type="ECO:0000313" key="14">
    <source>
        <dbReference type="Proteomes" id="UP000698800"/>
    </source>
</evidence>
<evidence type="ECO:0000256" key="5">
    <source>
        <dbReference type="ARBA" id="ARBA00022833"/>
    </source>
</evidence>
<dbReference type="PANTHER" id="PTHR31576">
    <property type="entry name" value="TATA BOX-BINDING PROTEIN-ASSOCIATED FACTOR RNA POLYMERASE I SUBUNIT B"/>
    <property type="match status" value="1"/>
</dbReference>
<evidence type="ECO:0000256" key="7">
    <source>
        <dbReference type="ARBA" id="ARBA00023125"/>
    </source>
</evidence>
<feature type="region of interest" description="Disordered" evidence="10">
    <location>
        <begin position="383"/>
        <end position="407"/>
    </location>
</feature>
<comment type="caution">
    <text evidence="13">The sequence shown here is derived from an EMBL/GenBank/DDBJ whole genome shotgun (WGS) entry which is preliminary data.</text>
</comment>
<organism evidence="13 14">
    <name type="scientific">Glutinoglossum americanum</name>
    <dbReference type="NCBI Taxonomy" id="1670608"/>
    <lineage>
        <taxon>Eukaryota</taxon>
        <taxon>Fungi</taxon>
        <taxon>Dikarya</taxon>
        <taxon>Ascomycota</taxon>
        <taxon>Pezizomycotina</taxon>
        <taxon>Geoglossomycetes</taxon>
        <taxon>Geoglossales</taxon>
        <taxon>Geoglossaceae</taxon>
        <taxon>Glutinoglossum</taxon>
    </lineage>
</organism>
<dbReference type="GO" id="GO:0070860">
    <property type="term" value="C:RNA polymerase I core factor complex"/>
    <property type="evidence" value="ECO:0007669"/>
    <property type="project" value="InterPro"/>
</dbReference>